<dbReference type="EMBL" id="CP034205">
    <property type="protein sequence ID" value="QBZ56365.1"/>
    <property type="molecule type" value="Genomic_DNA"/>
</dbReference>
<gene>
    <name evidence="1" type="ORF">PoMZ_01271</name>
</gene>
<evidence type="ECO:0000313" key="2">
    <source>
        <dbReference type="Proteomes" id="UP000294847"/>
    </source>
</evidence>
<sequence length="75" mass="8138">MAESIQSKTRAGGPSSDVAVLVDPRVWDHTAYQCKQWKVVAMGLLSPEVDLHWLVAGKTLKTSGFDLWGVSVAVL</sequence>
<accession>A0A4V1C5H1</accession>
<reference evidence="1 2" key="1">
    <citation type="journal article" date="2019" name="Mol. Biol. Evol.">
        <title>Blast fungal genomes show frequent chromosomal changes, gene gains and losses, and effector gene turnover.</title>
        <authorList>
            <person name="Gomez Luciano L.B."/>
            <person name="Jason Tsai I."/>
            <person name="Chuma I."/>
            <person name="Tosa Y."/>
            <person name="Chen Y.H."/>
            <person name="Li J.Y."/>
            <person name="Li M.Y."/>
            <person name="Jade Lu M.Y."/>
            <person name="Nakayashiki H."/>
            <person name="Li W.H."/>
        </authorList>
    </citation>
    <scope>NUCLEOTIDE SEQUENCE [LARGE SCALE GENOMIC DNA]</scope>
    <source>
        <strain evidence="1">MZ5-1-6</strain>
    </source>
</reference>
<evidence type="ECO:0000313" key="1">
    <source>
        <dbReference type="EMBL" id="QBZ56365.1"/>
    </source>
</evidence>
<dbReference type="Proteomes" id="UP000294847">
    <property type="component" value="Chromosome 2"/>
</dbReference>
<dbReference type="AlphaFoldDB" id="A0A4V1C5H1"/>
<protein>
    <submittedName>
        <fullName evidence="1">Uncharacterized protein</fullName>
    </submittedName>
</protein>
<proteinExistence type="predicted"/>
<organism evidence="1 2">
    <name type="scientific">Pyricularia oryzae</name>
    <name type="common">Rice blast fungus</name>
    <name type="synonym">Magnaporthe oryzae</name>
    <dbReference type="NCBI Taxonomy" id="318829"/>
    <lineage>
        <taxon>Eukaryota</taxon>
        <taxon>Fungi</taxon>
        <taxon>Dikarya</taxon>
        <taxon>Ascomycota</taxon>
        <taxon>Pezizomycotina</taxon>
        <taxon>Sordariomycetes</taxon>
        <taxon>Sordariomycetidae</taxon>
        <taxon>Magnaporthales</taxon>
        <taxon>Pyriculariaceae</taxon>
        <taxon>Pyricularia</taxon>
    </lineage>
</organism>
<name>A0A4V1C5H1_PYROR</name>